<feature type="transmembrane region" description="Helical" evidence="1">
    <location>
        <begin position="121"/>
        <end position="141"/>
    </location>
</feature>
<organism evidence="2 3">
    <name type="scientific">Paracoccus marinaquae</name>
    <dbReference type="NCBI Taxonomy" id="2841926"/>
    <lineage>
        <taxon>Bacteria</taxon>
        <taxon>Pseudomonadati</taxon>
        <taxon>Pseudomonadota</taxon>
        <taxon>Alphaproteobacteria</taxon>
        <taxon>Rhodobacterales</taxon>
        <taxon>Paracoccaceae</taxon>
        <taxon>Paracoccus</taxon>
    </lineage>
</organism>
<comment type="caution">
    <text evidence="2">The sequence shown here is derived from an EMBL/GenBank/DDBJ whole genome shotgun (WGS) entry which is preliminary data.</text>
</comment>
<keyword evidence="1" id="KW-0812">Transmembrane</keyword>
<evidence type="ECO:0000313" key="3">
    <source>
        <dbReference type="Proteomes" id="UP001166191"/>
    </source>
</evidence>
<protein>
    <recommendedName>
        <fullName evidence="4">O-antigen ligase like membrane protein</fullName>
    </recommendedName>
</protein>
<keyword evidence="3" id="KW-1185">Reference proteome</keyword>
<feature type="transmembrane region" description="Helical" evidence="1">
    <location>
        <begin position="203"/>
        <end position="226"/>
    </location>
</feature>
<accession>A0ABS6AH67</accession>
<proteinExistence type="predicted"/>
<evidence type="ECO:0000313" key="2">
    <source>
        <dbReference type="EMBL" id="MBU3029854.1"/>
    </source>
</evidence>
<evidence type="ECO:0008006" key="4">
    <source>
        <dbReference type="Google" id="ProtNLM"/>
    </source>
</evidence>
<feature type="transmembrane region" description="Helical" evidence="1">
    <location>
        <begin position="153"/>
        <end position="171"/>
    </location>
</feature>
<gene>
    <name evidence="2" type="ORF">KNW02_06935</name>
</gene>
<evidence type="ECO:0000256" key="1">
    <source>
        <dbReference type="SAM" id="Phobius"/>
    </source>
</evidence>
<sequence length="483" mass="53032">MPNSLAYLMLTLWPAVTLAMYLWMPPRSAVIWSILAGYMLLPAATTLDLPGLPGLNKYSIPSLFGYVYASLILGRIIPLFPETRLGRIFCVMLLLAPFLTVATNRDLIFVTRDNVLPALRLYDAVSVLLGQLGTLCIWALARDILSDARALRQVVTAIVVAFLWYSVPMLYEVRMSPQLHIMIYGFFQHDFMQMMRQGGFRPIVFLEHGLLVAILTAMSAMLAVVLARSAPREDANRWYLAAAYLLVVLVLCKSMAALVYAIFLMPMLLILSPRRLMQIAMGMGVVILSYPILRTLDVIPTDWMAEMAGRMSADRAQSLQFRFDNEDALLAHAMQRPLFGWGGWARAVVHDPVTGQDISVADGLWVISMGYGGFFSFIAQFGLLLLPVFLLGRAHRAAGREVGILAAGVSLVLALNMVDLLPNASITPVTWLISGSLLGYLEALRRAAPDADQAQAGSVPVARKRAAFAGLVGVPSHGPRSLL</sequence>
<feature type="transmembrane region" description="Helical" evidence="1">
    <location>
        <begin position="276"/>
        <end position="293"/>
    </location>
</feature>
<dbReference type="EMBL" id="JAHKNG010000008">
    <property type="protein sequence ID" value="MBU3029854.1"/>
    <property type="molecule type" value="Genomic_DNA"/>
</dbReference>
<name>A0ABS6AH67_9RHOB</name>
<feature type="transmembrane region" description="Helical" evidence="1">
    <location>
        <begin position="63"/>
        <end position="80"/>
    </location>
</feature>
<feature type="transmembrane region" description="Helical" evidence="1">
    <location>
        <begin position="30"/>
        <end position="51"/>
    </location>
</feature>
<reference evidence="2" key="1">
    <citation type="submission" date="2021-06" db="EMBL/GenBank/DDBJ databases">
        <title>Paracoccus bacterium XHP0099 sp. nov., isolated from the surface waters of the Yellow Sea.</title>
        <authorList>
            <person name="Xue H."/>
            <person name="Zhang D."/>
        </authorList>
    </citation>
    <scope>NUCLEOTIDE SEQUENCE</scope>
    <source>
        <strain evidence="2">XHP0099</strain>
    </source>
</reference>
<feature type="transmembrane region" description="Helical" evidence="1">
    <location>
        <begin position="86"/>
        <end position="109"/>
    </location>
</feature>
<feature type="transmembrane region" description="Helical" evidence="1">
    <location>
        <begin position="364"/>
        <end position="390"/>
    </location>
</feature>
<dbReference type="Proteomes" id="UP001166191">
    <property type="component" value="Unassembled WGS sequence"/>
</dbReference>
<keyword evidence="1" id="KW-1133">Transmembrane helix</keyword>
<keyword evidence="1" id="KW-0472">Membrane</keyword>
<feature type="transmembrane region" description="Helical" evidence="1">
    <location>
        <begin position="5"/>
        <end position="24"/>
    </location>
</feature>
<feature type="transmembrane region" description="Helical" evidence="1">
    <location>
        <begin position="238"/>
        <end position="264"/>
    </location>
</feature>